<proteinExistence type="predicted"/>
<comment type="caution">
    <text evidence="2">The sequence shown here is derived from an EMBL/GenBank/DDBJ whole genome shotgun (WGS) entry which is preliminary data.</text>
</comment>
<feature type="transmembrane region" description="Helical" evidence="1">
    <location>
        <begin position="82"/>
        <end position="101"/>
    </location>
</feature>
<evidence type="ECO:0000256" key="1">
    <source>
        <dbReference type="SAM" id="Phobius"/>
    </source>
</evidence>
<keyword evidence="3" id="KW-1185">Reference proteome</keyword>
<evidence type="ECO:0000313" key="3">
    <source>
        <dbReference type="Proteomes" id="UP000318336"/>
    </source>
</evidence>
<dbReference type="Proteomes" id="UP000318336">
    <property type="component" value="Unassembled WGS sequence"/>
</dbReference>
<keyword evidence="1" id="KW-0812">Transmembrane</keyword>
<keyword evidence="1" id="KW-0472">Membrane</keyword>
<reference evidence="2 3" key="1">
    <citation type="submission" date="2019-06" db="EMBL/GenBank/DDBJ databases">
        <title>Sequencing the genomes of 1000 actinobacteria strains.</title>
        <authorList>
            <person name="Klenk H.-P."/>
        </authorList>
    </citation>
    <scope>NUCLEOTIDE SEQUENCE [LARGE SCALE GENOMIC DNA]</scope>
    <source>
        <strain evidence="2 3">DSM 24617</strain>
    </source>
</reference>
<sequence length="134" mass="13811">MSLNHQTIDRTRPAAAPVLRVAQLLAVLTAATVVLIFGTAGALVQDGRAEGLHGTGAVLLHVTSGLLTLALGVLAAQRRVSWAGPIVAAALFGLSFLQASYGSRATLDLHVPGAFVISALAVGLTVWLLTRRPD</sequence>
<keyword evidence="1" id="KW-1133">Transmembrane helix</keyword>
<protein>
    <recommendedName>
        <fullName evidence="4">Integral membrane protein</fullName>
    </recommendedName>
</protein>
<accession>A0A542XEH3</accession>
<dbReference type="EMBL" id="VFOK01000001">
    <property type="protein sequence ID" value="TQL34222.1"/>
    <property type="molecule type" value="Genomic_DNA"/>
</dbReference>
<evidence type="ECO:0000313" key="2">
    <source>
        <dbReference type="EMBL" id="TQL34222.1"/>
    </source>
</evidence>
<dbReference type="RefSeq" id="WP_211344589.1">
    <property type="nucleotide sequence ID" value="NZ_CAJTBP010000001.1"/>
</dbReference>
<feature type="transmembrane region" description="Helical" evidence="1">
    <location>
        <begin position="56"/>
        <end position="75"/>
    </location>
</feature>
<gene>
    <name evidence="2" type="ORF">FB554_2385</name>
</gene>
<evidence type="ECO:0008006" key="4">
    <source>
        <dbReference type="Google" id="ProtNLM"/>
    </source>
</evidence>
<dbReference type="AlphaFoldDB" id="A0A542XEH3"/>
<feature type="transmembrane region" description="Helical" evidence="1">
    <location>
        <begin position="21"/>
        <end position="44"/>
    </location>
</feature>
<organism evidence="2 3">
    <name type="scientific">Barrientosiimonas humi</name>
    <dbReference type="NCBI Taxonomy" id="999931"/>
    <lineage>
        <taxon>Bacteria</taxon>
        <taxon>Bacillati</taxon>
        <taxon>Actinomycetota</taxon>
        <taxon>Actinomycetes</taxon>
        <taxon>Micrococcales</taxon>
        <taxon>Dermacoccaceae</taxon>
        <taxon>Barrientosiimonas</taxon>
    </lineage>
</organism>
<name>A0A542XEH3_9MICO</name>
<feature type="transmembrane region" description="Helical" evidence="1">
    <location>
        <begin position="113"/>
        <end position="130"/>
    </location>
</feature>